<keyword evidence="1" id="KW-1133">Transmembrane helix</keyword>
<feature type="transmembrane region" description="Helical" evidence="1">
    <location>
        <begin position="54"/>
        <end position="74"/>
    </location>
</feature>
<gene>
    <name evidence="2" type="ORF">A2936_02345</name>
</gene>
<dbReference type="AlphaFoldDB" id="A0A1F7UXJ5"/>
<proteinExistence type="predicted"/>
<organism evidence="2 3">
    <name type="scientific">Candidatus Uhrbacteria bacterium RIFCSPLOWO2_01_FULL_47_25</name>
    <dbReference type="NCBI Taxonomy" id="1802402"/>
    <lineage>
        <taxon>Bacteria</taxon>
        <taxon>Candidatus Uhriibacteriota</taxon>
    </lineage>
</organism>
<evidence type="ECO:0000313" key="3">
    <source>
        <dbReference type="Proteomes" id="UP000176846"/>
    </source>
</evidence>
<accession>A0A1F7UXJ5</accession>
<evidence type="ECO:0000313" key="2">
    <source>
        <dbReference type="EMBL" id="OGL82474.1"/>
    </source>
</evidence>
<feature type="transmembrane region" description="Helical" evidence="1">
    <location>
        <begin position="81"/>
        <end position="99"/>
    </location>
</feature>
<reference evidence="2 3" key="1">
    <citation type="journal article" date="2016" name="Nat. Commun.">
        <title>Thousands of microbial genomes shed light on interconnected biogeochemical processes in an aquifer system.</title>
        <authorList>
            <person name="Anantharaman K."/>
            <person name="Brown C.T."/>
            <person name="Hug L.A."/>
            <person name="Sharon I."/>
            <person name="Castelle C.J."/>
            <person name="Probst A.J."/>
            <person name="Thomas B.C."/>
            <person name="Singh A."/>
            <person name="Wilkins M.J."/>
            <person name="Karaoz U."/>
            <person name="Brodie E.L."/>
            <person name="Williams K.H."/>
            <person name="Hubbard S.S."/>
            <person name="Banfield J.F."/>
        </authorList>
    </citation>
    <scope>NUCLEOTIDE SEQUENCE [LARGE SCALE GENOMIC DNA]</scope>
</reference>
<evidence type="ECO:0000256" key="1">
    <source>
        <dbReference type="SAM" id="Phobius"/>
    </source>
</evidence>
<sequence>MEKLFMNFINISKIFLKFISFVLISVVSTILLIIVSEKTSFSRINLLPLGGPSWALWTYPIYLLFGLSFSHFIFGLPKRYFTFLLTIWAIIFIVYYIVFNGSVFENPIPFGISAY</sequence>
<name>A0A1F7UXJ5_9BACT</name>
<keyword evidence="1" id="KW-0812">Transmembrane</keyword>
<feature type="transmembrane region" description="Helical" evidence="1">
    <location>
        <begin position="14"/>
        <end position="34"/>
    </location>
</feature>
<keyword evidence="1" id="KW-0472">Membrane</keyword>
<protein>
    <submittedName>
        <fullName evidence="2">Uncharacterized protein</fullName>
    </submittedName>
</protein>
<comment type="caution">
    <text evidence="2">The sequence shown here is derived from an EMBL/GenBank/DDBJ whole genome shotgun (WGS) entry which is preliminary data.</text>
</comment>
<dbReference type="EMBL" id="MGEK01000020">
    <property type="protein sequence ID" value="OGL82474.1"/>
    <property type="molecule type" value="Genomic_DNA"/>
</dbReference>
<dbReference type="Proteomes" id="UP000176846">
    <property type="component" value="Unassembled WGS sequence"/>
</dbReference>